<dbReference type="Pfam" id="PF00271">
    <property type="entry name" value="Helicase_C"/>
    <property type="match status" value="1"/>
</dbReference>
<dbReference type="InterPro" id="IPR001650">
    <property type="entry name" value="Helicase_C-like"/>
</dbReference>
<evidence type="ECO:0000259" key="10">
    <source>
        <dbReference type="PROSITE" id="PS51194"/>
    </source>
</evidence>
<dbReference type="GO" id="GO:0000209">
    <property type="term" value="P:protein polyubiquitination"/>
    <property type="evidence" value="ECO:0007669"/>
    <property type="project" value="TreeGrafter"/>
</dbReference>
<dbReference type="Pfam" id="PF13639">
    <property type="entry name" value="zf-RING_2"/>
    <property type="match status" value="1"/>
</dbReference>
<dbReference type="Gene3D" id="3.40.50.10810">
    <property type="entry name" value="Tandem AAA-ATPase domain"/>
    <property type="match status" value="1"/>
</dbReference>
<feature type="compositionally biased region" description="Basic and acidic residues" evidence="8">
    <location>
        <begin position="517"/>
        <end position="532"/>
    </location>
</feature>
<dbReference type="InterPro" id="IPR049730">
    <property type="entry name" value="SNF2/RAD54-like_C"/>
</dbReference>
<accession>A0A1A0H7J2</accession>
<dbReference type="RefSeq" id="XP_018710589.1">
    <property type="nucleotide sequence ID" value="XM_018859050.1"/>
</dbReference>
<dbReference type="GO" id="GO:0006974">
    <property type="term" value="P:DNA damage response"/>
    <property type="evidence" value="ECO:0007669"/>
    <property type="project" value="TreeGrafter"/>
</dbReference>
<keyword evidence="1" id="KW-0479">Metal-binding</keyword>
<dbReference type="InterPro" id="IPR001841">
    <property type="entry name" value="Znf_RING"/>
</dbReference>
<dbReference type="GO" id="GO:0005524">
    <property type="term" value="F:ATP binding"/>
    <property type="evidence" value="ECO:0007669"/>
    <property type="project" value="InterPro"/>
</dbReference>
<gene>
    <name evidence="11" type="ORF">METBIDRAFT_79367</name>
</gene>
<feature type="domain" description="Helicase C-terminal" evidence="10">
    <location>
        <begin position="1490"/>
        <end position="1658"/>
    </location>
</feature>
<dbReference type="Gene3D" id="3.30.40.10">
    <property type="entry name" value="Zinc/RING finger domain, C3HC4 (zinc finger)"/>
    <property type="match status" value="1"/>
</dbReference>
<dbReference type="Gene3D" id="3.40.50.300">
    <property type="entry name" value="P-loop containing nucleotide triphosphate hydrolases"/>
    <property type="match status" value="1"/>
</dbReference>
<protein>
    <recommendedName>
        <fullName evidence="13">RING-type domain-containing protein</fullName>
    </recommendedName>
</protein>
<evidence type="ECO:0000256" key="3">
    <source>
        <dbReference type="ARBA" id="ARBA00022771"/>
    </source>
</evidence>
<dbReference type="InterPro" id="IPR014001">
    <property type="entry name" value="Helicase_ATP-bd"/>
</dbReference>
<dbReference type="SMART" id="SM00487">
    <property type="entry name" value="DEXDc"/>
    <property type="match status" value="1"/>
</dbReference>
<evidence type="ECO:0008006" key="13">
    <source>
        <dbReference type="Google" id="ProtNLM"/>
    </source>
</evidence>
<evidence type="ECO:0000256" key="7">
    <source>
        <dbReference type="PROSITE-ProRule" id="PRU00175"/>
    </source>
</evidence>
<keyword evidence="2" id="KW-0547">Nucleotide-binding</keyword>
<sequence>MSKAIPTLRSLSPIETALPSFLVEFDLDAILEYANAISPLGPGLMHSQKPTKTSSASSRNENANFVIMDRNWVTEMSSPVRLEPLLISQYLGGGVSLNDPETYQIHIENFDFKPSSTGGPLVIIFQRQNGLLKRGGLLSMHVLDPAVESAISSEIFFIGSRMKKCKSHFAISKMLLSIELCAATQKVALELSYKVEIVTLLYRYFSSDVSQALDNVIKPHIKVIPQEGSEFNSKFESFLKDNQLFYKVVSDKTGRMPACAQPFTHPGLQTTLLPFQRKSVLWLLSKEGVEYDEKSQKCVSAPVVTSELHHAILNYPHTDIVWLARQIHDIFSRLCFGWKRVYFHGEICWYNNYTGNIMLELQALMFLKSYYEENTSDPLPGCGLLSEEMGLGKTVEVTTLIQLNPRPLHEVGASISLQFNDGGDFLVVKKAKTTLIAAPESILRQWYTEICQICPALLVTIYKGLGKYPELNNIPQYIAEFLQNYDVVLINYSTLSRETDYANYSSRHKPTRGGKKRTSEGTEISKPDEKGQETGPQSTTAESFKAEFHIPEFRNQDEVALTQKKFERTVITELARKIAERGPKNIPHTLYYESPLMSFQWWRVVLDEVQMVSSGSTRAFATAAILPRFHSWGVSGTPSTLPAVLKFLRFLPFNYEIHKFAWHLLTSPESANEDFVEVWLTLAIRHTKNMVHDDIKLPPQQRILLIIPLTEVEQDKYKEVLESTLAYLGIYDSKTTMDKSRALDSSSYSHLRTWLLKLRQLCGNLQVGKLPRTQTLKGRNKTKILISAEKELKTLGNVLVDMIESVKDEVSECEKALVNRVLEICLAIEYVYQPDKVIEVLNVMQPEIQILIDKVRQNTETDNGRLRRVRALLIKANALSHETENISDSDENLDLIISDSKHSVMKTELDRPAEKDMDDEEIWVNLAEFRKLRDRVNAHHARLRSWKLIQHKCFFLLASAHFQLYDTEYQEKVTQLKISLDIINIVVDTIKDKSFLKKDPTQTSEIKNISCLDSDVRILKARQLHTDDREKRNKALEKRYYELAEECRREILLHAINDVQRVTKKRIRLKMSISSGDWTNDGQKTFPKTTKKLFASIPKIDVSCLNGLSSDMKCKQVVDQFEQLCIKLNLQADSINANMSQLLTVLTNPLTDNKKDADGEEFDQSVQDQEKASCLIFIVSQMLQDRANAVFESTAAILEIERHQENDFKQEAQRVTDRSFLKALLKTRHLCKPDTTISLEELVDDGRLLELEYKRSKFSFGDVTSLDLLATLRTIFENEKIAEVLLKKELNTSFNTVFNSRVEYFRQLQHISDSVQNEFSKNLEDRANAESAEALFQNLFKMMVQTQSNLAKRITRARYLATLLTGTDSDHQEQEQDDIICIICRSAITVGSLTFCGHKFCKYCLEEWLRRSPRCPMCKSPTDKSTVYGFTQYKGGLKAQHLETSHSDNFGQPSKRKAHVNQIYKQLDVETLSKVQRIYLSSSFGSKVDLIVRQVLYLRGVDPGVQIVIFSQWQDLLVILAFAFEKMNISFVSAKGSHVSTSRRQKNDPVEEFKDRANIKTCFLLNSQAQSSGLTLINATHIFLCEPLINTSTELQAISRIHRIGQKKPTTVWMFCIENTVEESIVAIGTKRRIEYLHANAKDSNGKDEHNKTQRNGKALEENELRAAESFVLTMSSASRKKNFLDTTEFVDDEDLKEIYFGSNTKQII</sequence>
<dbReference type="InterPro" id="IPR013083">
    <property type="entry name" value="Znf_RING/FYVE/PHD"/>
</dbReference>
<keyword evidence="4" id="KW-0378">Hydrolase</keyword>
<dbReference type="InterPro" id="IPR059033">
    <property type="entry name" value="C144_05_dom"/>
</dbReference>
<dbReference type="GO" id="GO:0008270">
    <property type="term" value="F:zinc ion binding"/>
    <property type="evidence" value="ECO:0007669"/>
    <property type="project" value="UniProtKB-KW"/>
</dbReference>
<dbReference type="Pfam" id="PF00176">
    <property type="entry name" value="SNF2-rel_dom"/>
    <property type="match status" value="1"/>
</dbReference>
<evidence type="ECO:0000256" key="2">
    <source>
        <dbReference type="ARBA" id="ARBA00022741"/>
    </source>
</evidence>
<keyword evidence="5" id="KW-0862">Zinc</keyword>
<dbReference type="EMBL" id="LXTC01000005">
    <property type="protein sequence ID" value="OBA20064.1"/>
    <property type="molecule type" value="Genomic_DNA"/>
</dbReference>
<organism evidence="11 12">
    <name type="scientific">Metschnikowia bicuspidata var. bicuspidata NRRL YB-4993</name>
    <dbReference type="NCBI Taxonomy" id="869754"/>
    <lineage>
        <taxon>Eukaryota</taxon>
        <taxon>Fungi</taxon>
        <taxon>Dikarya</taxon>
        <taxon>Ascomycota</taxon>
        <taxon>Saccharomycotina</taxon>
        <taxon>Pichiomycetes</taxon>
        <taxon>Metschnikowiaceae</taxon>
        <taxon>Metschnikowia</taxon>
    </lineage>
</organism>
<evidence type="ECO:0000256" key="5">
    <source>
        <dbReference type="ARBA" id="ARBA00022833"/>
    </source>
</evidence>
<evidence type="ECO:0000256" key="4">
    <source>
        <dbReference type="ARBA" id="ARBA00022801"/>
    </source>
</evidence>
<evidence type="ECO:0000313" key="11">
    <source>
        <dbReference type="EMBL" id="OBA20064.1"/>
    </source>
</evidence>
<dbReference type="PROSITE" id="PS50089">
    <property type="entry name" value="ZF_RING_2"/>
    <property type="match status" value="1"/>
</dbReference>
<dbReference type="GO" id="GO:0016787">
    <property type="term" value="F:hydrolase activity"/>
    <property type="evidence" value="ECO:0007669"/>
    <property type="project" value="UniProtKB-KW"/>
</dbReference>
<comment type="caution">
    <text evidence="11">The sequence shown here is derived from an EMBL/GenBank/DDBJ whole genome shotgun (WGS) entry which is preliminary data.</text>
</comment>
<evidence type="ECO:0000256" key="6">
    <source>
        <dbReference type="ARBA" id="ARBA00022840"/>
    </source>
</evidence>
<name>A0A1A0H7J2_9ASCO</name>
<evidence type="ECO:0000313" key="12">
    <source>
        <dbReference type="Proteomes" id="UP000092555"/>
    </source>
</evidence>
<keyword evidence="3 7" id="KW-0863">Zinc-finger</keyword>
<dbReference type="GO" id="GO:0061630">
    <property type="term" value="F:ubiquitin protein ligase activity"/>
    <property type="evidence" value="ECO:0007669"/>
    <property type="project" value="TreeGrafter"/>
</dbReference>
<dbReference type="InterPro" id="IPR000330">
    <property type="entry name" value="SNF2_N"/>
</dbReference>
<reference evidence="11 12" key="1">
    <citation type="submission" date="2016-05" db="EMBL/GenBank/DDBJ databases">
        <title>Comparative genomics of biotechnologically important yeasts.</title>
        <authorList>
            <consortium name="DOE Joint Genome Institute"/>
            <person name="Riley R."/>
            <person name="Haridas S."/>
            <person name="Wolfe K.H."/>
            <person name="Lopes M.R."/>
            <person name="Hittinger C.T."/>
            <person name="Goker M."/>
            <person name="Salamov A."/>
            <person name="Wisecaver J."/>
            <person name="Long T.M."/>
            <person name="Aerts A.L."/>
            <person name="Barry K."/>
            <person name="Choi C."/>
            <person name="Clum A."/>
            <person name="Coughlan A.Y."/>
            <person name="Deshpande S."/>
            <person name="Douglass A.P."/>
            <person name="Hanson S.J."/>
            <person name="Klenk H.-P."/>
            <person name="LaButti K."/>
            <person name="Lapidus A."/>
            <person name="Lindquist E."/>
            <person name="Lipzen A."/>
            <person name="Meier-kolthoff J.P."/>
            <person name="Ohm R.A."/>
            <person name="Otillar R.P."/>
            <person name="Pangilinan J."/>
            <person name="Peng Y."/>
            <person name="Rokas A."/>
            <person name="Rosa C.A."/>
            <person name="Scheuner C."/>
            <person name="Sibirny A.A."/>
            <person name="Slot J.C."/>
            <person name="Stielow J.B."/>
            <person name="Sun H."/>
            <person name="Kurtzman C.P."/>
            <person name="Blackwell M."/>
            <person name="Grigoriev I.V."/>
            <person name="Jeffries T.W."/>
        </authorList>
    </citation>
    <scope>NUCLEOTIDE SEQUENCE [LARGE SCALE GENOMIC DNA]</scope>
    <source>
        <strain evidence="11 12">NRRL YB-4993</strain>
    </source>
</reference>
<evidence type="ECO:0000256" key="1">
    <source>
        <dbReference type="ARBA" id="ARBA00022723"/>
    </source>
</evidence>
<dbReference type="PROSITE" id="PS00518">
    <property type="entry name" value="ZF_RING_1"/>
    <property type="match status" value="1"/>
</dbReference>
<dbReference type="InterPro" id="IPR052583">
    <property type="entry name" value="ATP-helicase/E3_Ub-Ligase"/>
</dbReference>
<dbReference type="GO" id="GO:0005634">
    <property type="term" value="C:nucleus"/>
    <property type="evidence" value="ECO:0007669"/>
    <property type="project" value="TreeGrafter"/>
</dbReference>
<dbReference type="SUPFAM" id="SSF52540">
    <property type="entry name" value="P-loop containing nucleoside triphosphate hydrolases"/>
    <property type="match status" value="2"/>
</dbReference>
<evidence type="ECO:0000256" key="8">
    <source>
        <dbReference type="SAM" id="MobiDB-lite"/>
    </source>
</evidence>
<keyword evidence="12" id="KW-1185">Reference proteome</keyword>
<feature type="compositionally biased region" description="Basic residues" evidence="8">
    <location>
        <begin position="506"/>
        <end position="516"/>
    </location>
</feature>
<dbReference type="SMART" id="SM00490">
    <property type="entry name" value="HELICc"/>
    <property type="match status" value="1"/>
</dbReference>
<dbReference type="InterPro" id="IPR027417">
    <property type="entry name" value="P-loop_NTPase"/>
</dbReference>
<dbReference type="InterPro" id="IPR038718">
    <property type="entry name" value="SNF2-like_sf"/>
</dbReference>
<dbReference type="SUPFAM" id="SSF57850">
    <property type="entry name" value="RING/U-box"/>
    <property type="match status" value="1"/>
</dbReference>
<evidence type="ECO:0000259" key="9">
    <source>
        <dbReference type="PROSITE" id="PS50089"/>
    </source>
</evidence>
<dbReference type="SMART" id="SM00184">
    <property type="entry name" value="RING"/>
    <property type="match status" value="1"/>
</dbReference>
<feature type="region of interest" description="Disordered" evidence="8">
    <location>
        <begin position="503"/>
        <end position="541"/>
    </location>
</feature>
<dbReference type="PROSITE" id="PS51194">
    <property type="entry name" value="HELICASE_CTER"/>
    <property type="match status" value="1"/>
</dbReference>
<dbReference type="Proteomes" id="UP000092555">
    <property type="component" value="Unassembled WGS sequence"/>
</dbReference>
<feature type="domain" description="RING-type" evidence="9">
    <location>
        <begin position="1381"/>
        <end position="1419"/>
    </location>
</feature>
<proteinExistence type="predicted"/>
<dbReference type="STRING" id="869754.A0A1A0H7J2"/>
<dbReference type="Pfam" id="PF26021">
    <property type="entry name" value="Ferritin_C144_05"/>
    <property type="match status" value="1"/>
</dbReference>
<dbReference type="PANTHER" id="PTHR45865">
    <property type="entry name" value="E3 UBIQUITIN-PROTEIN LIGASE SHPRH FAMILY MEMBER"/>
    <property type="match status" value="1"/>
</dbReference>
<dbReference type="PANTHER" id="PTHR45865:SF1">
    <property type="entry name" value="E3 UBIQUITIN-PROTEIN LIGASE SHPRH"/>
    <property type="match status" value="1"/>
</dbReference>
<dbReference type="CDD" id="cd18793">
    <property type="entry name" value="SF2_C_SNF"/>
    <property type="match status" value="1"/>
</dbReference>
<keyword evidence="6" id="KW-0067">ATP-binding</keyword>
<dbReference type="InterPro" id="IPR017907">
    <property type="entry name" value="Znf_RING_CS"/>
</dbReference>
<dbReference type="GeneID" id="30032026"/>
<dbReference type="OrthoDB" id="5330228at2759"/>